<dbReference type="Pfam" id="PF13487">
    <property type="entry name" value="HD_5"/>
    <property type="match status" value="1"/>
</dbReference>
<evidence type="ECO:0000313" key="2">
    <source>
        <dbReference type="EMBL" id="EKA60838.1"/>
    </source>
</evidence>
<keyword evidence="1" id="KW-0812">Transmembrane</keyword>
<evidence type="ECO:0000256" key="1">
    <source>
        <dbReference type="SAM" id="Phobius"/>
    </source>
</evidence>
<feature type="transmembrane region" description="Helical" evidence="1">
    <location>
        <begin position="42"/>
        <end position="67"/>
    </location>
</feature>
<reference evidence="3" key="3">
    <citation type="submission" date="2017-11" db="EMBL/GenBank/DDBJ databases">
        <authorList>
            <person name="Seuylemezian A."/>
            <person name="Cooper K."/>
            <person name="Vaishampayan P."/>
        </authorList>
    </citation>
    <scope>NUCLEOTIDE SEQUENCE</scope>
    <source>
        <strain evidence="3">PVAS-1</strain>
    </source>
</reference>
<dbReference type="EMBL" id="ALWX01000046">
    <property type="protein sequence ID" value="EKA60838.1"/>
    <property type="molecule type" value="Genomic_DNA"/>
</dbReference>
<dbReference type="Proteomes" id="UP000004474">
    <property type="component" value="Unassembled WGS sequence"/>
</dbReference>
<dbReference type="OrthoDB" id="9802066at2"/>
<gene>
    <name evidence="2" type="ORF">B277_10795</name>
    <name evidence="3" type="ORF">CWN80_12280</name>
</gene>
<dbReference type="Proteomes" id="UP000288711">
    <property type="component" value="Unassembled WGS sequence"/>
</dbReference>
<dbReference type="InterPro" id="IPR003607">
    <property type="entry name" value="HD/PDEase_dom"/>
</dbReference>
<dbReference type="RefSeq" id="WP_007927960.1">
    <property type="nucleotide sequence ID" value="NZ_ALWX01000046.1"/>
</dbReference>
<reference evidence="3 5" key="1">
    <citation type="journal article" date="2009" name="Int. J. Syst. Evol. Microbiol.">
        <title>Janibacter hoylei sp. nov., Bacillus isronensis sp. nov. and Bacillus aryabhattai sp. nov., isolated from cryotubes used for collecting air from the upper atmosphere.</title>
        <authorList>
            <person name="Shivaji S."/>
            <person name="Chaturvedi P."/>
            <person name="Begum Z."/>
            <person name="Pindi P.K."/>
            <person name="Manorama R."/>
            <person name="Padmanaban D.A."/>
            <person name="Shouche Y.S."/>
            <person name="Pawar S."/>
            <person name="Vaishampayan P."/>
            <person name="Dutt C.B."/>
            <person name="Datta G.N."/>
            <person name="Manchanda R.K."/>
            <person name="Rao U.R."/>
            <person name="Bhargava P.M."/>
            <person name="Narlikar J.V."/>
        </authorList>
    </citation>
    <scope>NUCLEOTIDE SEQUENCE [LARGE SCALE GENOMIC DNA]</scope>
    <source>
        <strain evidence="3 5">PVAS-1</strain>
    </source>
</reference>
<organism evidence="2 4">
    <name type="scientific">Janibacter hoylei PVAS-1</name>
    <dbReference type="NCBI Taxonomy" id="1210046"/>
    <lineage>
        <taxon>Bacteria</taxon>
        <taxon>Bacillati</taxon>
        <taxon>Actinomycetota</taxon>
        <taxon>Actinomycetes</taxon>
        <taxon>Micrococcales</taxon>
        <taxon>Intrasporangiaceae</taxon>
        <taxon>Janibacter</taxon>
    </lineage>
</organism>
<dbReference type="EMBL" id="PIPF01000012">
    <property type="protein sequence ID" value="RWU82027.1"/>
    <property type="molecule type" value="Genomic_DNA"/>
</dbReference>
<feature type="transmembrane region" description="Helical" evidence="1">
    <location>
        <begin position="88"/>
        <end position="106"/>
    </location>
</feature>
<keyword evidence="1" id="KW-1133">Transmembrane helix</keyword>
<keyword evidence="2" id="KW-0378">Hydrolase</keyword>
<dbReference type="InterPro" id="IPR052020">
    <property type="entry name" value="Cyclic_di-GMP/3'3'-cGAMP_PDE"/>
</dbReference>
<dbReference type="SUPFAM" id="SSF109604">
    <property type="entry name" value="HD-domain/PDEase-like"/>
    <property type="match status" value="1"/>
</dbReference>
<comment type="caution">
    <text evidence="2">The sequence shown here is derived from an EMBL/GenBank/DDBJ whole genome shotgun (WGS) entry which is preliminary data.</text>
</comment>
<reference evidence="2 4" key="2">
    <citation type="journal article" date="2012" name="J. Bacteriol.">
        <title>Genome Sequence of Janibacter hoylei MTCC8307, Isolated from the Stratospheric Air.</title>
        <authorList>
            <person name="Pawar S.P."/>
            <person name="Dhotre D.P."/>
            <person name="Shetty S.A."/>
            <person name="Chowdhury S.P."/>
            <person name="Chaudhari B.L."/>
            <person name="Shouche Y.S."/>
        </authorList>
    </citation>
    <scope>NUCLEOTIDE SEQUENCE [LARGE SCALE GENOMIC DNA]</scope>
    <source>
        <strain evidence="2 4">PVAS-1</strain>
    </source>
</reference>
<evidence type="ECO:0000313" key="4">
    <source>
        <dbReference type="Proteomes" id="UP000004474"/>
    </source>
</evidence>
<keyword evidence="5" id="KW-1185">Reference proteome</keyword>
<dbReference type="AlphaFoldDB" id="K1ENM8"/>
<dbReference type="PATRIC" id="fig|1210046.3.peg.2071"/>
<protein>
    <submittedName>
        <fullName evidence="2">Metal dependent phosphohydrolase</fullName>
    </submittedName>
</protein>
<dbReference type="Gene3D" id="1.10.3210.10">
    <property type="entry name" value="Hypothetical protein af1432"/>
    <property type="match status" value="1"/>
</dbReference>
<feature type="transmembrane region" description="Helical" evidence="1">
    <location>
        <begin position="160"/>
        <end position="178"/>
    </location>
</feature>
<dbReference type="GO" id="GO:0016787">
    <property type="term" value="F:hydrolase activity"/>
    <property type="evidence" value="ECO:0007669"/>
    <property type="project" value="UniProtKB-KW"/>
</dbReference>
<dbReference type="PANTHER" id="PTHR45228">
    <property type="entry name" value="CYCLIC DI-GMP PHOSPHODIESTERASE TM_0186-RELATED"/>
    <property type="match status" value="1"/>
</dbReference>
<keyword evidence="1" id="KW-0472">Membrane</keyword>
<proteinExistence type="predicted"/>
<dbReference type="eggNOG" id="COG3437">
    <property type="taxonomic scope" value="Bacteria"/>
</dbReference>
<dbReference type="STRING" id="1210046.B277_10795"/>
<name>K1ENM8_9MICO</name>
<sequence length="385" mass="40004">MAAFVLALVVSGPPDKWAWTTALLVVGAVAGLSRPPAIGSIRVSVSGIVQIAAIPLVGPVGAALVAAVPGLVRRSSPVKDLFNTAQRVLLVLAGAAAYGLVGGAQLTSSPSTNAWVLWLHMMVAALVAALANTVLLAGVLQLSSAGSLRVITADLLRQVIPDYASYLVAGYLLTILWAPAGLGWMSIFFFLPSLLVIQWGLHQHASEWATRHDMLTPFVAALDIRRPGAAEEARLASGAAHAVATGLGLSPALVDRIATAARLRDVGMLALDGAAPAIVRRDHSLAAREVVGSVTFLGPTLDLVDGHHERVDGQGHPLGLVGGEIPLGARVLAVADTWAHLRAEGWSPRDAVDHCEAVVGQSLDESCVAGLRRALERDQLPQVTS</sequence>
<accession>K1ENM8</accession>
<feature type="transmembrane region" description="Helical" evidence="1">
    <location>
        <begin position="118"/>
        <end position="140"/>
    </location>
</feature>
<evidence type="ECO:0000313" key="3">
    <source>
        <dbReference type="EMBL" id="RWU82027.1"/>
    </source>
</evidence>
<dbReference type="CDD" id="cd00077">
    <property type="entry name" value="HDc"/>
    <property type="match status" value="1"/>
</dbReference>
<evidence type="ECO:0000313" key="5">
    <source>
        <dbReference type="Proteomes" id="UP000288711"/>
    </source>
</evidence>